<protein>
    <recommendedName>
        <fullName evidence="2">DUF2971 domain-containing protein</fullName>
    </recommendedName>
</protein>
<dbReference type="Pfam" id="PF11185">
    <property type="entry name" value="DUF2971"/>
    <property type="match status" value="1"/>
</dbReference>
<keyword evidence="1" id="KW-0614">Plasmid</keyword>
<sequence length="259" mass="30537">MMIKFYQYRSAEITKIILKDSTLKFTNPMDFNDPFDFHPTVPDVGFNKFIKRVNGQYSNKRKKYRLGHKELITHRTKLRSEDFRRVYTENFSIACFSKSPFILPMWAHYADDHQGCVIEFKFEETEGFIEEFINLKPEEDTTTLIPLDVIYSNNRPSLFDNDGLTNTDTTGTNACLVKAKVWEYEQEVRVIKKKKSGIYSFDRKQMTGIYFGMKINKQDKKIISQLVDDSNKYTNTKIKKHDVQIAFNTFELFKIPFSV</sequence>
<reference evidence="1" key="1">
    <citation type="journal article" date="2010" name="PLoS ONE">
        <title>Sequencing and genetic variation of multidrug resistance plasmids in Klebsiella pneumoniae.</title>
        <authorList>
            <person name="Zhao F."/>
            <person name="Bai J."/>
            <person name="Wu J."/>
            <person name="Liu J."/>
            <person name="Zhou M."/>
            <person name="Xia S."/>
            <person name="Wang S."/>
            <person name="Yao X."/>
            <person name="Yi H."/>
            <person name="Lin M."/>
            <person name="Gao S."/>
            <person name="Zhou T."/>
            <person name="Xu Z."/>
            <person name="Niu Y."/>
            <person name="Bao Q."/>
        </authorList>
    </citation>
    <scope>NUCLEOTIDE SEQUENCE</scope>
    <source>
        <strain evidence="1">KF3</strain>
        <plasmid evidence="1">pKF3-94</plasmid>
    </source>
</reference>
<dbReference type="AlphaFoldDB" id="D4HQD3"/>
<name>D4HQD3_KLEPN</name>
<gene>
    <name evidence="1" type="ORF">pKF94-010</name>
</gene>
<accession>D4HQD3</accession>
<dbReference type="InterPro" id="IPR021352">
    <property type="entry name" value="DUF2971"/>
</dbReference>
<evidence type="ECO:0008006" key="2">
    <source>
        <dbReference type="Google" id="ProtNLM"/>
    </source>
</evidence>
<geneLocation type="plasmid" evidence="1">
    <name>pKF3-94</name>
</geneLocation>
<organism evidence="1">
    <name type="scientific">Klebsiella pneumoniae</name>
    <dbReference type="NCBI Taxonomy" id="573"/>
    <lineage>
        <taxon>Bacteria</taxon>
        <taxon>Pseudomonadati</taxon>
        <taxon>Pseudomonadota</taxon>
        <taxon>Gammaproteobacteria</taxon>
        <taxon>Enterobacterales</taxon>
        <taxon>Enterobacteriaceae</taxon>
        <taxon>Klebsiella/Raoultella group</taxon>
        <taxon>Klebsiella</taxon>
        <taxon>Klebsiella pneumoniae complex</taxon>
    </lineage>
</organism>
<dbReference type="EMBL" id="FJ876826">
    <property type="protein sequence ID" value="ADD63380.1"/>
    <property type="molecule type" value="Genomic_DNA"/>
</dbReference>
<proteinExistence type="predicted"/>
<evidence type="ECO:0000313" key="1">
    <source>
        <dbReference type="EMBL" id="ADD63380.1"/>
    </source>
</evidence>